<dbReference type="InterPro" id="IPR008197">
    <property type="entry name" value="WAP_dom"/>
</dbReference>
<dbReference type="GO" id="GO:0030414">
    <property type="term" value="F:peptidase inhibitor activity"/>
    <property type="evidence" value="ECO:0007669"/>
    <property type="project" value="InterPro"/>
</dbReference>
<dbReference type="AlphaFoldDB" id="A0A7R9A2G8"/>
<dbReference type="EMBL" id="CAJPEV010000804">
    <property type="protein sequence ID" value="CAG0888673.1"/>
    <property type="molecule type" value="Genomic_DNA"/>
</dbReference>
<proteinExistence type="predicted"/>
<feature type="domain" description="WAP" evidence="1">
    <location>
        <begin position="51"/>
        <end position="97"/>
    </location>
</feature>
<dbReference type="Proteomes" id="UP000677054">
    <property type="component" value="Unassembled WGS sequence"/>
</dbReference>
<name>A0A7R9A2G8_9CRUS</name>
<dbReference type="Pfam" id="PF00095">
    <property type="entry name" value="WAP"/>
    <property type="match status" value="1"/>
</dbReference>
<gene>
    <name evidence="2" type="ORF">DSTB1V02_LOCUS5086</name>
</gene>
<evidence type="ECO:0000313" key="2">
    <source>
        <dbReference type="EMBL" id="CAD7245212.1"/>
    </source>
</evidence>
<protein>
    <recommendedName>
        <fullName evidence="1">WAP domain-containing protein</fullName>
    </recommendedName>
</protein>
<dbReference type="PROSITE" id="PS51390">
    <property type="entry name" value="WAP"/>
    <property type="match status" value="1"/>
</dbReference>
<organism evidence="2">
    <name type="scientific">Darwinula stevensoni</name>
    <dbReference type="NCBI Taxonomy" id="69355"/>
    <lineage>
        <taxon>Eukaryota</taxon>
        <taxon>Metazoa</taxon>
        <taxon>Ecdysozoa</taxon>
        <taxon>Arthropoda</taxon>
        <taxon>Crustacea</taxon>
        <taxon>Oligostraca</taxon>
        <taxon>Ostracoda</taxon>
        <taxon>Podocopa</taxon>
        <taxon>Podocopida</taxon>
        <taxon>Darwinulocopina</taxon>
        <taxon>Darwinuloidea</taxon>
        <taxon>Darwinulidae</taxon>
        <taxon>Darwinula</taxon>
    </lineage>
</organism>
<keyword evidence="3" id="KW-1185">Reference proteome</keyword>
<evidence type="ECO:0000313" key="3">
    <source>
        <dbReference type="Proteomes" id="UP000677054"/>
    </source>
</evidence>
<dbReference type="GO" id="GO:0005576">
    <property type="term" value="C:extracellular region"/>
    <property type="evidence" value="ECO:0007669"/>
    <property type="project" value="InterPro"/>
</dbReference>
<reference evidence="2" key="1">
    <citation type="submission" date="2020-11" db="EMBL/GenBank/DDBJ databases">
        <authorList>
            <person name="Tran Van P."/>
        </authorList>
    </citation>
    <scope>NUCLEOTIDE SEQUENCE</scope>
</reference>
<sequence>MTKKTGFPPSAAGTCPLEGRRCWSTVQWVCDGDADCVEGFRCCEGCDGGKGCVGAGNEQCPKRKDMQCPPSCSSDSDCQNGLLCCQNCHRKICMPPVLTCNDTKCANGETCAMVHPICRSSDIHCHLKPFCLPAGKPVSRFRVILPDGPRDPQRGLSLHSSVFPSGARSCESVECIGRRRCELKEVTCIASPCYPIPKGKMPKAQEWPFLMEFQLAPTPPSVRSHFRLTIDEIYFNLERLRSLKVEVA</sequence>
<accession>A0A7R9A2G8</accession>
<dbReference type="EMBL" id="LR900321">
    <property type="protein sequence ID" value="CAD7245212.1"/>
    <property type="molecule type" value="Genomic_DNA"/>
</dbReference>
<evidence type="ECO:0000259" key="1">
    <source>
        <dbReference type="PROSITE" id="PS51390"/>
    </source>
</evidence>